<sequence>MRIKFDFVYTLLVTKHAAIAVLMHKSNIVQKLFLTLFLASIIPQRPFVHLLLPHCCMKNFLVSATLAVLGPVAIAIAVAWLTVPNDLQSTAESPTQAIQIATAGVAR</sequence>
<keyword evidence="1" id="KW-0472">Membrane</keyword>
<evidence type="ECO:0000313" key="2">
    <source>
        <dbReference type="EMBL" id="MBK4739340.1"/>
    </source>
</evidence>
<dbReference type="AlphaFoldDB" id="A0A934T1F1"/>
<comment type="caution">
    <text evidence="2">The sequence shown here is derived from an EMBL/GenBank/DDBJ whole genome shotgun (WGS) entry which is preliminary data.</text>
</comment>
<protein>
    <submittedName>
        <fullName evidence="2">Uncharacterized protein</fullName>
    </submittedName>
</protein>
<keyword evidence="1" id="KW-1133">Transmembrane helix</keyword>
<gene>
    <name evidence="2" type="ORF">JJB74_32555</name>
</gene>
<accession>A0A934T1F1</accession>
<evidence type="ECO:0000313" key="3">
    <source>
        <dbReference type="Proteomes" id="UP000622890"/>
    </source>
</evidence>
<dbReference type="RefSeq" id="WP_200598706.1">
    <property type="nucleotide sequence ID" value="NZ_JAEPBG010000051.1"/>
</dbReference>
<reference evidence="2" key="1">
    <citation type="submission" date="2021-01" db="EMBL/GenBank/DDBJ databases">
        <title>Genome sequence of strain Noviherbaspirillum sp. DKR-6.</title>
        <authorList>
            <person name="Chaudhary D.K."/>
        </authorList>
    </citation>
    <scope>NUCLEOTIDE SEQUENCE</scope>
    <source>
        <strain evidence="2">DKR-6</strain>
    </source>
</reference>
<evidence type="ECO:0000256" key="1">
    <source>
        <dbReference type="SAM" id="Phobius"/>
    </source>
</evidence>
<keyword evidence="3" id="KW-1185">Reference proteome</keyword>
<dbReference type="EMBL" id="JAEPBG010000051">
    <property type="protein sequence ID" value="MBK4739340.1"/>
    <property type="molecule type" value="Genomic_DNA"/>
</dbReference>
<organism evidence="2 3">
    <name type="scientific">Noviherbaspirillum pedocola</name>
    <dbReference type="NCBI Taxonomy" id="2801341"/>
    <lineage>
        <taxon>Bacteria</taxon>
        <taxon>Pseudomonadati</taxon>
        <taxon>Pseudomonadota</taxon>
        <taxon>Betaproteobacteria</taxon>
        <taxon>Burkholderiales</taxon>
        <taxon>Oxalobacteraceae</taxon>
        <taxon>Noviherbaspirillum</taxon>
    </lineage>
</organism>
<dbReference type="Proteomes" id="UP000622890">
    <property type="component" value="Unassembled WGS sequence"/>
</dbReference>
<proteinExistence type="predicted"/>
<name>A0A934T1F1_9BURK</name>
<keyword evidence="1" id="KW-0812">Transmembrane</keyword>
<feature type="transmembrane region" description="Helical" evidence="1">
    <location>
        <begin position="60"/>
        <end position="83"/>
    </location>
</feature>